<keyword evidence="5 8" id="KW-0067">ATP-binding</keyword>
<comment type="catalytic activity">
    <reaction evidence="7 8">
        <text>CMP + ATP = CDP + ADP</text>
        <dbReference type="Rhea" id="RHEA:11600"/>
        <dbReference type="ChEBI" id="CHEBI:30616"/>
        <dbReference type="ChEBI" id="CHEBI:58069"/>
        <dbReference type="ChEBI" id="CHEBI:60377"/>
        <dbReference type="ChEBI" id="CHEBI:456216"/>
        <dbReference type="EC" id="2.7.4.25"/>
    </reaction>
</comment>
<dbReference type="Proteomes" id="UP001170651">
    <property type="component" value="Unassembled WGS sequence"/>
</dbReference>
<dbReference type="EC" id="2.7.4.25" evidence="8"/>
<evidence type="ECO:0000259" key="9">
    <source>
        <dbReference type="Pfam" id="PF02224"/>
    </source>
</evidence>
<gene>
    <name evidence="8 10" type="primary">cmk</name>
    <name evidence="10" type="ORF">OC696_01925</name>
</gene>
<evidence type="ECO:0000256" key="2">
    <source>
        <dbReference type="ARBA" id="ARBA00022679"/>
    </source>
</evidence>
<feature type="binding site" evidence="8">
    <location>
        <begin position="9"/>
        <end position="17"/>
    </location>
    <ligand>
        <name>ATP</name>
        <dbReference type="ChEBI" id="CHEBI:30616"/>
    </ligand>
</feature>
<dbReference type="SUPFAM" id="SSF52540">
    <property type="entry name" value="P-loop containing nucleoside triphosphate hydrolases"/>
    <property type="match status" value="1"/>
</dbReference>
<evidence type="ECO:0000313" key="10">
    <source>
        <dbReference type="EMBL" id="MDO8054621.1"/>
    </source>
</evidence>
<evidence type="ECO:0000313" key="11">
    <source>
        <dbReference type="Proteomes" id="UP001170651"/>
    </source>
</evidence>
<dbReference type="GO" id="GO:0005524">
    <property type="term" value="F:ATP binding"/>
    <property type="evidence" value="ECO:0007669"/>
    <property type="project" value="UniProtKB-UniRule"/>
</dbReference>
<dbReference type="HAMAP" id="MF_00238">
    <property type="entry name" value="Cytidyl_kinase_type1"/>
    <property type="match status" value="1"/>
</dbReference>
<reference evidence="10 11" key="1">
    <citation type="journal article" date="2023" name="Int. J. Syst. Evol. Microbiol.">
        <title>The observation of taxonomic boundaries for the 16SrII and 16SrXXV phytoplasmas using genome-based delimitation.</title>
        <authorList>
            <person name="Rodrigues Jardim B."/>
            <person name="Tran-Nguyen L.T.T."/>
            <person name="Gambley C."/>
            <person name="Al-Sadi A.M."/>
            <person name="Al-Subhi A.M."/>
            <person name="Foissac X."/>
            <person name="Salar P."/>
            <person name="Cai H."/>
            <person name="Yang J.Y."/>
            <person name="Davis R."/>
            <person name="Jones L."/>
            <person name="Rodoni B."/>
            <person name="Constable F.E."/>
        </authorList>
    </citation>
    <scope>NUCLEOTIDE SEQUENCE [LARGE SCALE GENOMIC DNA]</scope>
    <source>
        <strain evidence="10">BAWM-OMN-P26</strain>
    </source>
</reference>
<keyword evidence="8" id="KW-0963">Cytoplasm</keyword>
<keyword evidence="11" id="KW-1185">Reference proteome</keyword>
<dbReference type="GO" id="GO:0005737">
    <property type="term" value="C:cytoplasm"/>
    <property type="evidence" value="ECO:0007669"/>
    <property type="project" value="UniProtKB-SubCell"/>
</dbReference>
<dbReference type="AlphaFoldDB" id="A0A9K3STM6"/>
<organism evidence="10 11">
    <name type="scientific">Candidatus Phytoplasma australasiaticum subsp. australasiaticum</name>
    <dbReference type="NCBI Taxonomy" id="2832407"/>
    <lineage>
        <taxon>Bacteria</taxon>
        <taxon>Bacillati</taxon>
        <taxon>Mycoplasmatota</taxon>
        <taxon>Mollicutes</taxon>
        <taxon>Acholeplasmatales</taxon>
        <taxon>Acholeplasmataceae</taxon>
        <taxon>Candidatus Phytoplasma</taxon>
        <taxon>16SrII (Peanut WB group)</taxon>
        <taxon>Candidatus Phytoplasma australasiaticum</taxon>
    </lineage>
</organism>
<protein>
    <recommendedName>
        <fullName evidence="8">Cytidylate kinase</fullName>
        <shortName evidence="8">CK</shortName>
        <ecNumber evidence="8">2.7.4.25</ecNumber>
    </recommendedName>
    <alternativeName>
        <fullName evidence="8">Cytidine monophosphate kinase</fullName>
        <shortName evidence="8">CMP kinase</shortName>
    </alternativeName>
</protein>
<comment type="catalytic activity">
    <reaction evidence="6 8">
        <text>dCMP + ATP = dCDP + ADP</text>
        <dbReference type="Rhea" id="RHEA:25094"/>
        <dbReference type="ChEBI" id="CHEBI:30616"/>
        <dbReference type="ChEBI" id="CHEBI:57566"/>
        <dbReference type="ChEBI" id="CHEBI:58593"/>
        <dbReference type="ChEBI" id="CHEBI:456216"/>
        <dbReference type="EC" id="2.7.4.25"/>
    </reaction>
</comment>
<dbReference type="InterPro" id="IPR003136">
    <property type="entry name" value="Cytidylate_kin"/>
</dbReference>
<evidence type="ECO:0000256" key="3">
    <source>
        <dbReference type="ARBA" id="ARBA00022741"/>
    </source>
</evidence>
<name>A0A9K3STM6_9MOLU</name>
<dbReference type="RefSeq" id="WP_213680493.1">
    <property type="nucleotide sequence ID" value="NZ_JALQCT010000007.1"/>
</dbReference>
<sequence length="230" mass="26572">MNFKVAIDGPAGAGKSTVSQLLANKLKWFYLNTGLLFRIITFYILKSEINYNNDHLTFNELEKLLQNLNIRLINNGFYLNNEYFSVNLNDFDIESKVSNISSLLPVRNKILILQHQIMREHDYIIMDGRDIGTVVMPDANLKIFLTASIKQRALRKQKDLQIKNKDFINLFEIMKKIKLRDLKDEKRSIAPLKKAADAILIDSTNLSIEETVNVIENLIKREISVKTCLK</sequence>
<feature type="domain" description="Cytidylate kinase" evidence="9">
    <location>
        <begin position="5"/>
        <end position="220"/>
    </location>
</feature>
<keyword evidence="4 8" id="KW-0418">Kinase</keyword>
<evidence type="ECO:0000256" key="8">
    <source>
        <dbReference type="HAMAP-Rule" id="MF_00238"/>
    </source>
</evidence>
<comment type="subcellular location">
    <subcellularLocation>
        <location evidence="8">Cytoplasm</location>
    </subcellularLocation>
</comment>
<dbReference type="GO" id="GO:0006220">
    <property type="term" value="P:pyrimidine nucleotide metabolic process"/>
    <property type="evidence" value="ECO:0007669"/>
    <property type="project" value="UniProtKB-UniRule"/>
</dbReference>
<evidence type="ECO:0000256" key="1">
    <source>
        <dbReference type="ARBA" id="ARBA00009427"/>
    </source>
</evidence>
<comment type="caution">
    <text evidence="10">The sequence shown here is derived from an EMBL/GenBank/DDBJ whole genome shotgun (WGS) entry which is preliminary data.</text>
</comment>
<evidence type="ECO:0000256" key="4">
    <source>
        <dbReference type="ARBA" id="ARBA00022777"/>
    </source>
</evidence>
<evidence type="ECO:0000256" key="5">
    <source>
        <dbReference type="ARBA" id="ARBA00022840"/>
    </source>
</evidence>
<dbReference type="Pfam" id="PF02224">
    <property type="entry name" value="Cytidylate_kin"/>
    <property type="match status" value="1"/>
</dbReference>
<proteinExistence type="inferred from homology"/>
<accession>A0A9K3STM6</accession>
<comment type="similarity">
    <text evidence="1 8">Belongs to the cytidylate kinase family. Type 1 subfamily.</text>
</comment>
<dbReference type="InterPro" id="IPR011994">
    <property type="entry name" value="Cytidylate_kinase_dom"/>
</dbReference>
<dbReference type="Gene3D" id="3.40.50.300">
    <property type="entry name" value="P-loop containing nucleotide triphosphate hydrolases"/>
    <property type="match status" value="1"/>
</dbReference>
<dbReference type="CDD" id="cd02020">
    <property type="entry name" value="CMPK"/>
    <property type="match status" value="1"/>
</dbReference>
<keyword evidence="2 8" id="KW-0808">Transferase</keyword>
<keyword evidence="3 8" id="KW-0547">Nucleotide-binding</keyword>
<evidence type="ECO:0000256" key="6">
    <source>
        <dbReference type="ARBA" id="ARBA00047615"/>
    </source>
</evidence>
<evidence type="ECO:0000256" key="7">
    <source>
        <dbReference type="ARBA" id="ARBA00048478"/>
    </source>
</evidence>
<dbReference type="NCBIfam" id="TIGR00017">
    <property type="entry name" value="cmk"/>
    <property type="match status" value="1"/>
</dbReference>
<dbReference type="InterPro" id="IPR027417">
    <property type="entry name" value="P-loop_NTPase"/>
</dbReference>
<dbReference type="GO" id="GO:0036431">
    <property type="term" value="F:dCMP kinase activity"/>
    <property type="evidence" value="ECO:0007669"/>
    <property type="project" value="InterPro"/>
</dbReference>
<dbReference type="EMBL" id="JAOSIW010000013">
    <property type="protein sequence ID" value="MDO8054621.1"/>
    <property type="molecule type" value="Genomic_DNA"/>
</dbReference>